<accession>A0A963Z7G6</accession>
<proteinExistence type="predicted"/>
<dbReference type="Proteomes" id="UP000721844">
    <property type="component" value="Unassembled WGS sequence"/>
</dbReference>
<evidence type="ECO:0000313" key="1">
    <source>
        <dbReference type="EMBL" id="MCB8883916.1"/>
    </source>
</evidence>
<reference evidence="1 2" key="1">
    <citation type="journal article" date="2021" name="Microorganisms">
        <title>Acidisoma silvae sp. nov. and Acidisomacellulosilytica sp. nov., Two Acidophilic Bacteria Isolated from Decaying Wood, Hydrolyzing Cellulose and Producing Poly-3-hydroxybutyrate.</title>
        <authorList>
            <person name="Mieszkin S."/>
            <person name="Pouder E."/>
            <person name="Uroz S."/>
            <person name="Simon-Colin C."/>
            <person name="Alain K."/>
        </authorList>
    </citation>
    <scope>NUCLEOTIDE SEQUENCE [LARGE SCALE GENOMIC DNA]</scope>
    <source>
        <strain evidence="1 2">HW T5.17</strain>
    </source>
</reference>
<comment type="caution">
    <text evidence="1">The sequence shown here is derived from an EMBL/GenBank/DDBJ whole genome shotgun (WGS) entry which is preliminary data.</text>
</comment>
<dbReference type="AlphaFoldDB" id="A0A963Z7G6"/>
<name>A0A963Z7G6_9PROT</name>
<dbReference type="RefSeq" id="WP_227310657.1">
    <property type="nucleotide sequence ID" value="NZ_JAESVA010000018.1"/>
</dbReference>
<organism evidence="1 2">
    <name type="scientific">Acidisoma cellulosilyticum</name>
    <dbReference type="NCBI Taxonomy" id="2802395"/>
    <lineage>
        <taxon>Bacteria</taxon>
        <taxon>Pseudomonadati</taxon>
        <taxon>Pseudomonadota</taxon>
        <taxon>Alphaproteobacteria</taxon>
        <taxon>Acetobacterales</taxon>
        <taxon>Acidocellaceae</taxon>
        <taxon>Acidisoma</taxon>
    </lineage>
</organism>
<sequence length="128" mass="14681">MGSTHVVDVIAFLWVRVALFEDDATAPDTVGRHRPSWSDLYSVTEARDRIFRILGHGVMARPLTRVCLRFELLPMTKVRRLKMLCTAHRLGRRRFSVSLELAKQGDVTLAQAERFASVRVRRLEHGIL</sequence>
<evidence type="ECO:0000313" key="2">
    <source>
        <dbReference type="Proteomes" id="UP000721844"/>
    </source>
</evidence>
<dbReference type="EMBL" id="JAESVA010000018">
    <property type="protein sequence ID" value="MCB8883916.1"/>
    <property type="molecule type" value="Genomic_DNA"/>
</dbReference>
<protein>
    <submittedName>
        <fullName evidence="1">Uncharacterized protein</fullName>
    </submittedName>
</protein>
<gene>
    <name evidence="1" type="ORF">ACELLULO517_26960</name>
</gene>
<keyword evidence="2" id="KW-1185">Reference proteome</keyword>